<dbReference type="SUPFAM" id="SSF74653">
    <property type="entry name" value="TolA/TonB C-terminal domain"/>
    <property type="match status" value="1"/>
</dbReference>
<dbReference type="NCBIfam" id="TIGR01352">
    <property type="entry name" value="tonB_Cterm"/>
    <property type="match status" value="1"/>
</dbReference>
<dbReference type="KEGG" id="dtl:H8F01_09075"/>
<dbReference type="EMBL" id="CP060412">
    <property type="protein sequence ID" value="QNK03236.1"/>
    <property type="molecule type" value="Genomic_DNA"/>
</dbReference>
<keyword evidence="3" id="KW-1133">Transmembrane helix</keyword>
<dbReference type="Proteomes" id="UP000515873">
    <property type="component" value="Chromosome"/>
</dbReference>
<dbReference type="InterPro" id="IPR006260">
    <property type="entry name" value="TonB/TolA_C"/>
</dbReference>
<dbReference type="GO" id="GO:0055085">
    <property type="term" value="P:transmembrane transport"/>
    <property type="evidence" value="ECO:0007669"/>
    <property type="project" value="InterPro"/>
</dbReference>
<comment type="subcellular location">
    <subcellularLocation>
        <location evidence="1">Membrane</location>
        <topology evidence="1">Single-pass membrane protein</topology>
    </subcellularLocation>
</comment>
<gene>
    <name evidence="8" type="ORF">H8F01_09075</name>
</gene>
<evidence type="ECO:0000256" key="4">
    <source>
        <dbReference type="ARBA" id="ARBA00023136"/>
    </source>
</evidence>
<feature type="compositionally biased region" description="Polar residues" evidence="5">
    <location>
        <begin position="208"/>
        <end position="217"/>
    </location>
</feature>
<keyword evidence="6" id="KW-0732">Signal</keyword>
<proteinExistence type="predicted"/>
<evidence type="ECO:0000256" key="2">
    <source>
        <dbReference type="ARBA" id="ARBA00022692"/>
    </source>
</evidence>
<evidence type="ECO:0000313" key="9">
    <source>
        <dbReference type="Proteomes" id="UP000515873"/>
    </source>
</evidence>
<organism evidence="8 9">
    <name type="scientific">Dyella telluris</name>
    <dbReference type="NCBI Taxonomy" id="2763498"/>
    <lineage>
        <taxon>Bacteria</taxon>
        <taxon>Pseudomonadati</taxon>
        <taxon>Pseudomonadota</taxon>
        <taxon>Gammaproteobacteria</taxon>
        <taxon>Lysobacterales</taxon>
        <taxon>Rhodanobacteraceae</taxon>
        <taxon>Dyella</taxon>
    </lineage>
</organism>
<reference evidence="8 9" key="1">
    <citation type="submission" date="2020-08" db="EMBL/GenBank/DDBJ databases">
        <title>Dyella sp. G9 isolated from forest soil.</title>
        <authorList>
            <person name="Fu J."/>
            <person name="Qiu L."/>
        </authorList>
    </citation>
    <scope>NUCLEOTIDE SEQUENCE [LARGE SCALE GENOMIC DNA]</scope>
    <source>
        <strain evidence="8 9">G9</strain>
    </source>
</reference>
<dbReference type="InterPro" id="IPR037682">
    <property type="entry name" value="TonB_C"/>
</dbReference>
<feature type="domain" description="TonB C-terminal" evidence="7">
    <location>
        <begin position="126"/>
        <end position="208"/>
    </location>
</feature>
<sequence>MKFAIAGIVALLAALATHADQGNADTWTRSGMYVTATVDVDATGKIQHMELLPFRDNRGRDLAPSLRSLAESTMAKWEFVPATLNGHPVPAHTFVNAVFEFKAHGNDLDARVVSTGNGPKLIKADAPQYPLDMIHARVQANLTLLVIVQPSGKLTDITLESAQTTHGYPAAEFFRSAKNAMASWHAQPETVQGHPIETRLRLPFHYSLDNNPNSQQPPAGLTRASDSPAAPMQTDIGTEAVALDSPLQLRPTAP</sequence>
<evidence type="ECO:0000313" key="8">
    <source>
        <dbReference type="EMBL" id="QNK03236.1"/>
    </source>
</evidence>
<evidence type="ECO:0000259" key="7">
    <source>
        <dbReference type="Pfam" id="PF03544"/>
    </source>
</evidence>
<dbReference type="AlphaFoldDB" id="A0A7G8Q8X8"/>
<feature type="region of interest" description="Disordered" evidence="5">
    <location>
        <begin position="207"/>
        <end position="254"/>
    </location>
</feature>
<feature type="signal peptide" evidence="6">
    <location>
        <begin position="1"/>
        <end position="19"/>
    </location>
</feature>
<keyword evidence="9" id="KW-1185">Reference proteome</keyword>
<dbReference type="Gene3D" id="3.30.1150.10">
    <property type="match status" value="2"/>
</dbReference>
<dbReference type="Pfam" id="PF03544">
    <property type="entry name" value="TonB_C"/>
    <property type="match status" value="1"/>
</dbReference>
<name>A0A7G8Q8X8_9GAMM</name>
<keyword evidence="2" id="KW-0812">Transmembrane</keyword>
<protein>
    <submittedName>
        <fullName evidence="8">TonB family protein</fullName>
    </submittedName>
</protein>
<keyword evidence="4" id="KW-0472">Membrane</keyword>
<dbReference type="GO" id="GO:0016020">
    <property type="term" value="C:membrane"/>
    <property type="evidence" value="ECO:0007669"/>
    <property type="project" value="UniProtKB-SubCell"/>
</dbReference>
<evidence type="ECO:0000256" key="5">
    <source>
        <dbReference type="SAM" id="MobiDB-lite"/>
    </source>
</evidence>
<evidence type="ECO:0000256" key="6">
    <source>
        <dbReference type="SAM" id="SignalP"/>
    </source>
</evidence>
<dbReference type="RefSeq" id="WP_187058706.1">
    <property type="nucleotide sequence ID" value="NZ_CP060412.1"/>
</dbReference>
<feature type="chain" id="PRO_5028800171" evidence="6">
    <location>
        <begin position="20"/>
        <end position="254"/>
    </location>
</feature>
<evidence type="ECO:0000256" key="3">
    <source>
        <dbReference type="ARBA" id="ARBA00022989"/>
    </source>
</evidence>
<accession>A0A7G8Q8X8</accession>
<evidence type="ECO:0000256" key="1">
    <source>
        <dbReference type="ARBA" id="ARBA00004167"/>
    </source>
</evidence>